<dbReference type="EMBL" id="MN740338">
    <property type="protein sequence ID" value="QHU01345.1"/>
    <property type="molecule type" value="Genomic_DNA"/>
</dbReference>
<accession>A0A6C0J6K5</accession>
<evidence type="ECO:0000313" key="1">
    <source>
        <dbReference type="EMBL" id="QHU01345.1"/>
    </source>
</evidence>
<protein>
    <submittedName>
        <fullName evidence="1">Uncharacterized protein</fullName>
    </submittedName>
</protein>
<reference evidence="1" key="1">
    <citation type="journal article" date="2020" name="Nature">
        <title>Giant virus diversity and host interactions through global metagenomics.</title>
        <authorList>
            <person name="Schulz F."/>
            <person name="Roux S."/>
            <person name="Paez-Espino D."/>
            <person name="Jungbluth S."/>
            <person name="Walsh D.A."/>
            <person name="Denef V.J."/>
            <person name="McMahon K.D."/>
            <person name="Konstantinidis K.T."/>
            <person name="Eloe-Fadrosh E.A."/>
            <person name="Kyrpides N.C."/>
            <person name="Woyke T."/>
        </authorList>
    </citation>
    <scope>NUCLEOTIDE SEQUENCE</scope>
    <source>
        <strain evidence="1">GVMAG-M-3300025860-25</strain>
    </source>
</reference>
<name>A0A6C0J6K5_9ZZZZ</name>
<dbReference type="AlphaFoldDB" id="A0A6C0J6K5"/>
<proteinExistence type="predicted"/>
<sequence length="552" mass="61763">MACSQATIGGNLDFMYQEKQETPAQQKSFKYKNYIHTASFVESFDAGGVRWVGCMEPDKSLIDNVHKEFNCTECRNRAKTLLGLIGPKGPNFCQIIDGTTTKNQLKSRIQVRELYNTNKSGSNWTLKVLSPPESKEPMSDMDIRQCYTNIPNVRNFIHYYINGYKSDEGVDHVKIQSAFDKYSSLVFNMLAGFNINDWEAIGRSIPNFKLVISEEGYAEQKLRYGILWLESIVAHISYYKKPNFNSLTAPEKMDVIGRSISTAHISKGNVLTSYHQTKDNILDLMGSAKDTKALKTLCNHRFSPLNYQQRTAAPSDGAIGISIKTLGDWIPKIMTVSQMVEKIPETVKVGTKVPSGGGGAMSVMTGLIANKSKFDFESRSIGDTQMPDSMEQLYIDIKNGKIQDLMVDGTNGTTLYISVLEGFKPENLITQSDWGWCFLNGESKRFTGMKKVSHIVKIFKGTWENYIIILEESRHTLPLITTPVGWTEILSTDIRRTCGTTFAELSRKMSVEYPPCVPLAIGLGTSIQANNKLSNDLKFTSGKNEFSISKGK</sequence>
<organism evidence="1">
    <name type="scientific">viral metagenome</name>
    <dbReference type="NCBI Taxonomy" id="1070528"/>
    <lineage>
        <taxon>unclassified sequences</taxon>
        <taxon>metagenomes</taxon>
        <taxon>organismal metagenomes</taxon>
    </lineage>
</organism>